<dbReference type="PANTHER" id="PTHR14523:SF1">
    <property type="entry name" value="HOMOLOGOUS RECOMBINATION OB-FOLD PROTEIN"/>
    <property type="match status" value="1"/>
</dbReference>
<dbReference type="EMBL" id="CP039346">
    <property type="protein sequence ID" value="QCD83300.1"/>
    <property type="molecule type" value="Genomic_DNA"/>
</dbReference>
<dbReference type="InterPro" id="IPR058570">
    <property type="entry name" value="HROB_OB"/>
</dbReference>
<evidence type="ECO:0000313" key="3">
    <source>
        <dbReference type="Proteomes" id="UP000501690"/>
    </source>
</evidence>
<evidence type="ECO:0000313" key="2">
    <source>
        <dbReference type="EMBL" id="QCD83300.1"/>
    </source>
</evidence>
<dbReference type="GO" id="GO:0000725">
    <property type="term" value="P:recombinational repair"/>
    <property type="evidence" value="ECO:0007669"/>
    <property type="project" value="InterPro"/>
</dbReference>
<dbReference type="PANTHER" id="PTHR14523">
    <property type="entry name" value="UNCHARACTERIZED PROTEIN C17ORF53 HOMOLOG"/>
    <property type="match status" value="1"/>
</dbReference>
<name>A0A4D6L497_VIGUN</name>
<sequence length="256" mass="29108">MDPWEALAVDDEVLKEFLERSNSATTFITRPARNAQSVILNRQLDEAHNTQEFMNKMVVASHARDFYSNAWKWVEQFIKHHALVEDGDIKNITPLSQRKSLKRMPFMACVVKECKPNGLGDMLITMKDPYDIAKASIHNKVLKDAEFGSDVVVGSVLLLKEVVVFKVDRRIQYLNITLRNIVFKYDISPPTEKEVKASLPVVRLNYVPKQTVHENMETNVHSDLNVNQNINMDHNVGANVDTNNPPAVSVNVDKIL</sequence>
<dbReference type="Proteomes" id="UP000501690">
    <property type="component" value="Linkage Group LG2"/>
</dbReference>
<reference evidence="2 3" key="1">
    <citation type="submission" date="2019-04" db="EMBL/GenBank/DDBJ databases">
        <title>An improved genome assembly and genetic linkage map for asparagus bean, Vigna unguiculata ssp. sesquipedialis.</title>
        <authorList>
            <person name="Xia Q."/>
            <person name="Zhang R."/>
            <person name="Dong Y."/>
        </authorList>
    </citation>
    <scope>NUCLEOTIDE SEQUENCE [LARGE SCALE GENOMIC DNA]</scope>
    <source>
        <tissue evidence="2">Leaf</tissue>
    </source>
</reference>
<evidence type="ECO:0000259" key="1">
    <source>
        <dbReference type="Pfam" id="PF15072"/>
    </source>
</evidence>
<dbReference type="Pfam" id="PF15072">
    <property type="entry name" value="HROB"/>
    <property type="match status" value="1"/>
</dbReference>
<protein>
    <recommendedName>
        <fullName evidence="1">Homologous recombination OB-fold protein OB-fold domain-containing protein</fullName>
    </recommendedName>
</protein>
<keyword evidence="3" id="KW-1185">Reference proteome</keyword>
<accession>A0A4D6L497</accession>
<organism evidence="2 3">
    <name type="scientific">Vigna unguiculata</name>
    <name type="common">Cowpea</name>
    <dbReference type="NCBI Taxonomy" id="3917"/>
    <lineage>
        <taxon>Eukaryota</taxon>
        <taxon>Viridiplantae</taxon>
        <taxon>Streptophyta</taxon>
        <taxon>Embryophyta</taxon>
        <taxon>Tracheophyta</taxon>
        <taxon>Spermatophyta</taxon>
        <taxon>Magnoliopsida</taxon>
        <taxon>eudicotyledons</taxon>
        <taxon>Gunneridae</taxon>
        <taxon>Pentapetalae</taxon>
        <taxon>rosids</taxon>
        <taxon>fabids</taxon>
        <taxon>Fabales</taxon>
        <taxon>Fabaceae</taxon>
        <taxon>Papilionoideae</taxon>
        <taxon>50 kb inversion clade</taxon>
        <taxon>NPAAA clade</taxon>
        <taxon>indigoferoid/millettioid clade</taxon>
        <taxon>Phaseoleae</taxon>
        <taxon>Vigna</taxon>
    </lineage>
</organism>
<gene>
    <name evidence="2" type="ORF">DEO72_LG2g3644</name>
</gene>
<dbReference type="InterPro" id="IPR028045">
    <property type="entry name" value="HROB"/>
</dbReference>
<dbReference type="AlphaFoldDB" id="A0A4D6L497"/>
<feature type="domain" description="Homologous recombination OB-fold protein OB-fold" evidence="1">
    <location>
        <begin position="102"/>
        <end position="183"/>
    </location>
</feature>
<proteinExistence type="predicted"/>